<dbReference type="GO" id="GO:0046872">
    <property type="term" value="F:metal ion binding"/>
    <property type="evidence" value="ECO:0007669"/>
    <property type="project" value="UniProtKB-UniRule"/>
</dbReference>
<dbReference type="CDD" id="cd01171">
    <property type="entry name" value="YXKO-related"/>
    <property type="match status" value="1"/>
</dbReference>
<dbReference type="NCBIfam" id="TIGR00196">
    <property type="entry name" value="yjeF_cterm"/>
    <property type="match status" value="1"/>
</dbReference>
<dbReference type="InterPro" id="IPR030677">
    <property type="entry name" value="Nnr"/>
</dbReference>
<dbReference type="PANTHER" id="PTHR12592:SF0">
    <property type="entry name" value="ATP-DEPENDENT (S)-NAD(P)H-HYDRATE DEHYDRATASE"/>
    <property type="match status" value="1"/>
</dbReference>
<comment type="function">
    <text evidence="17">Catalyzes the dehydration of the S-form of NAD(P)HX at the expense of ADP, which is converted to AMP. Together with NAD(P)HX epimerase, which catalyzes the epimerization of the S- and R-forms, the enzyme allows the repair of both epimers of NAD(P)HX, a damaged form of NAD(P)H that is a result of enzymatic or heat-dependent hydration.</text>
</comment>
<evidence type="ECO:0000256" key="13">
    <source>
        <dbReference type="ARBA" id="ARBA00023268"/>
    </source>
</evidence>
<name>A0A150HQM7_9GAMM</name>
<evidence type="ECO:0000256" key="7">
    <source>
        <dbReference type="ARBA" id="ARBA00022840"/>
    </source>
</evidence>
<dbReference type="PIRSF" id="PIRSF017184">
    <property type="entry name" value="Nnr"/>
    <property type="match status" value="1"/>
</dbReference>
<evidence type="ECO:0000256" key="11">
    <source>
        <dbReference type="ARBA" id="ARBA00023235"/>
    </source>
</evidence>
<evidence type="ECO:0000256" key="14">
    <source>
        <dbReference type="ARBA" id="ARBA00025153"/>
    </source>
</evidence>
<dbReference type="GO" id="GO:0110051">
    <property type="term" value="P:metabolite repair"/>
    <property type="evidence" value="ECO:0007669"/>
    <property type="project" value="TreeGrafter"/>
</dbReference>
<comment type="similarity">
    <text evidence="4 18">In the C-terminal section; belongs to the NnrD/CARKD family.</text>
</comment>
<evidence type="ECO:0000256" key="4">
    <source>
        <dbReference type="ARBA" id="ARBA00009524"/>
    </source>
</evidence>
<feature type="binding site" evidence="17">
    <location>
        <position position="461"/>
    </location>
    <ligand>
        <name>AMP</name>
        <dbReference type="ChEBI" id="CHEBI:456215"/>
    </ligand>
</feature>
<dbReference type="InterPro" id="IPR036652">
    <property type="entry name" value="YjeF_N_dom_sf"/>
</dbReference>
<dbReference type="EMBL" id="JRUE01000155">
    <property type="protein sequence ID" value="KXZ68922.1"/>
    <property type="molecule type" value="Genomic_DNA"/>
</dbReference>
<keyword evidence="12 17" id="KW-0456">Lyase</keyword>
<organism evidence="21 22">
    <name type="scientific">Acinetobacter venetianus</name>
    <dbReference type="NCBI Taxonomy" id="52133"/>
    <lineage>
        <taxon>Bacteria</taxon>
        <taxon>Pseudomonadati</taxon>
        <taxon>Pseudomonadota</taxon>
        <taxon>Gammaproteobacteria</taxon>
        <taxon>Moraxellales</taxon>
        <taxon>Moraxellaceae</taxon>
        <taxon>Acinetobacter</taxon>
    </lineage>
</organism>
<keyword evidence="8 17" id="KW-0521">NADP</keyword>
<dbReference type="PROSITE" id="PS51385">
    <property type="entry name" value="YJEF_N"/>
    <property type="match status" value="1"/>
</dbReference>
<comment type="cofactor">
    <cofactor evidence="17">
        <name>Mg(2+)</name>
        <dbReference type="ChEBI" id="CHEBI:18420"/>
    </cofactor>
</comment>
<dbReference type="Pfam" id="PF03853">
    <property type="entry name" value="YjeF_N"/>
    <property type="match status" value="1"/>
</dbReference>
<evidence type="ECO:0000259" key="20">
    <source>
        <dbReference type="PROSITE" id="PS51385"/>
    </source>
</evidence>
<keyword evidence="11 18" id="KW-0413">Isomerase</keyword>
<evidence type="ECO:0000256" key="3">
    <source>
        <dbReference type="ARBA" id="ARBA00006001"/>
    </source>
</evidence>
<dbReference type="GO" id="GO:0005524">
    <property type="term" value="F:ATP binding"/>
    <property type="evidence" value="ECO:0007669"/>
    <property type="project" value="UniProtKB-UniRule"/>
</dbReference>
<dbReference type="InterPro" id="IPR029056">
    <property type="entry name" value="Ribokinase-like"/>
</dbReference>
<dbReference type="InterPro" id="IPR004443">
    <property type="entry name" value="YjeF_N_dom"/>
</dbReference>
<keyword evidence="9 18" id="KW-0630">Potassium</keyword>
<dbReference type="Pfam" id="PF01256">
    <property type="entry name" value="Carb_kinase"/>
    <property type="match status" value="1"/>
</dbReference>
<reference evidence="21 22" key="1">
    <citation type="journal article" date="2016" name="Sci. Rep.">
        <title>Genomic and phenotypic characterization of the species Acinetobacter venetianus.</title>
        <authorList>
            <person name="Fondi M."/>
            <person name="Maida I."/>
            <person name="Perrin E."/>
            <person name="Orlandini V."/>
            <person name="La Torre L."/>
            <person name="Bosi E."/>
            <person name="Negroni A."/>
            <person name="Zanaroli G."/>
            <person name="Fava F."/>
            <person name="Decorosi F."/>
            <person name="Giovannetti L."/>
            <person name="Viti C."/>
            <person name="Vaneechoutte M."/>
            <person name="Dijkshoorn L."/>
            <person name="Fani R."/>
        </authorList>
    </citation>
    <scope>NUCLEOTIDE SEQUENCE [LARGE SCALE GENOMIC DNA]</scope>
    <source>
        <strain evidence="21 22">LUH5627</strain>
    </source>
</reference>
<keyword evidence="10 17" id="KW-0520">NAD</keyword>
<evidence type="ECO:0000256" key="10">
    <source>
        <dbReference type="ARBA" id="ARBA00023027"/>
    </source>
</evidence>
<comment type="catalytic activity">
    <reaction evidence="2 18">
        <text>(6R)-NADPHX = (6S)-NADPHX</text>
        <dbReference type="Rhea" id="RHEA:32227"/>
        <dbReference type="ChEBI" id="CHEBI:64076"/>
        <dbReference type="ChEBI" id="CHEBI:64077"/>
        <dbReference type="EC" id="5.1.99.6"/>
    </reaction>
</comment>
<feature type="binding site" evidence="17">
    <location>
        <position position="345"/>
    </location>
    <ligand>
        <name>(6S)-NADPHX</name>
        <dbReference type="ChEBI" id="CHEBI:64076"/>
    </ligand>
</feature>
<dbReference type="SUPFAM" id="SSF53613">
    <property type="entry name" value="Ribokinase-like"/>
    <property type="match status" value="1"/>
</dbReference>
<evidence type="ECO:0000256" key="2">
    <source>
        <dbReference type="ARBA" id="ARBA00000909"/>
    </source>
</evidence>
<dbReference type="GO" id="GO:0052855">
    <property type="term" value="F:ADP-dependent NAD(P)H-hydrate dehydratase activity"/>
    <property type="evidence" value="ECO:0007669"/>
    <property type="project" value="UniProtKB-UniRule"/>
</dbReference>
<dbReference type="HAMAP" id="MF_01965">
    <property type="entry name" value="NADHX_dehydratase"/>
    <property type="match status" value="1"/>
</dbReference>
<dbReference type="PROSITE" id="PS51383">
    <property type="entry name" value="YJEF_C_3"/>
    <property type="match status" value="1"/>
</dbReference>
<dbReference type="Proteomes" id="UP000075680">
    <property type="component" value="Unassembled WGS sequence"/>
</dbReference>
<feature type="domain" description="YjeF N-terminal" evidence="20">
    <location>
        <begin position="11"/>
        <end position="243"/>
    </location>
</feature>
<evidence type="ECO:0000313" key="22">
    <source>
        <dbReference type="Proteomes" id="UP000075680"/>
    </source>
</evidence>
<comment type="catalytic activity">
    <reaction evidence="1 18">
        <text>(6R)-NADHX = (6S)-NADHX</text>
        <dbReference type="Rhea" id="RHEA:32215"/>
        <dbReference type="ChEBI" id="CHEBI:64074"/>
        <dbReference type="ChEBI" id="CHEBI:64075"/>
        <dbReference type="EC" id="5.1.99.6"/>
    </reaction>
</comment>
<feature type="binding site" evidence="17">
    <location>
        <begin position="434"/>
        <end position="438"/>
    </location>
    <ligand>
        <name>AMP</name>
        <dbReference type="ChEBI" id="CHEBI:456215"/>
    </ligand>
</feature>
<dbReference type="Gene3D" id="3.40.1190.20">
    <property type="match status" value="1"/>
</dbReference>
<evidence type="ECO:0000256" key="8">
    <source>
        <dbReference type="ARBA" id="ARBA00022857"/>
    </source>
</evidence>
<feature type="binding site" evidence="17">
    <location>
        <position position="282"/>
    </location>
    <ligand>
        <name>(6S)-NADPHX</name>
        <dbReference type="ChEBI" id="CHEBI:64076"/>
    </ligand>
</feature>
<evidence type="ECO:0000256" key="1">
    <source>
        <dbReference type="ARBA" id="ARBA00000013"/>
    </source>
</evidence>
<feature type="binding site" evidence="17">
    <location>
        <position position="462"/>
    </location>
    <ligand>
        <name>(6S)-NADPHX</name>
        <dbReference type="ChEBI" id="CHEBI:64076"/>
    </ligand>
</feature>
<dbReference type="RefSeq" id="WP_061518764.1">
    <property type="nucleotide sequence ID" value="NZ_JRUE01000155.1"/>
</dbReference>
<evidence type="ECO:0000256" key="5">
    <source>
        <dbReference type="ARBA" id="ARBA00022723"/>
    </source>
</evidence>
<dbReference type="Gene3D" id="3.40.50.10260">
    <property type="entry name" value="YjeF N-terminal domain"/>
    <property type="match status" value="1"/>
</dbReference>
<dbReference type="GO" id="GO:0046496">
    <property type="term" value="P:nicotinamide nucleotide metabolic process"/>
    <property type="evidence" value="ECO:0007669"/>
    <property type="project" value="UniProtKB-UniRule"/>
</dbReference>
<protein>
    <recommendedName>
        <fullName evidence="17">ADP-dependent (S)-NAD(P)H-hydrate dehydratase</fullName>
        <ecNumber evidence="17">4.2.1.136</ecNumber>
    </recommendedName>
    <alternativeName>
        <fullName evidence="17">ADP-dependent NAD(P)HX dehydratase</fullName>
    </alternativeName>
</protein>
<evidence type="ECO:0000256" key="16">
    <source>
        <dbReference type="ARBA" id="ARBA00049209"/>
    </source>
</evidence>
<accession>A0A150HQM7</accession>
<dbReference type="InterPro" id="IPR017953">
    <property type="entry name" value="Carbohydrate_kinase_pred_CS"/>
</dbReference>
<comment type="caution">
    <text evidence="21">The sequence shown here is derived from an EMBL/GenBank/DDBJ whole genome shotgun (WGS) entry which is preliminary data.</text>
</comment>
<keyword evidence="6 17" id="KW-0547">Nucleotide-binding</keyword>
<dbReference type="SUPFAM" id="SSF64153">
    <property type="entry name" value="YjeF N-terminal domain-like"/>
    <property type="match status" value="1"/>
</dbReference>
<keyword evidence="7 17" id="KW-0067">ATP-binding</keyword>
<evidence type="ECO:0000256" key="9">
    <source>
        <dbReference type="ARBA" id="ARBA00022958"/>
    </source>
</evidence>
<evidence type="ECO:0000259" key="19">
    <source>
        <dbReference type="PROSITE" id="PS51383"/>
    </source>
</evidence>
<gene>
    <name evidence="21" type="primary">nnr</name>
    <name evidence="17" type="synonym">nnrD</name>
    <name evidence="21" type="ORF">AVENLUH5627_01720</name>
</gene>
<sequence length="518" mass="56544">MQRSVYHSQSIQAWEQRWFAQQNSSLGLMQQAAWSISQQLIEQFHQQNIQNIAVWCGQGNNAGDGYYIAAFLKQSGFDVTVLSTEMGSSTDLKHAYVYAESQQVEMKLINDIAASILHSESSTDLNSNVIGDLAEYTPHLHKEMLGKIDCHIDALFGIGLNRALNEDWQKIIQCFNAQTGLKISIDIPSGLHANTGQALPCAIQADHTFTILGYKAGLFTGQGKEYVGQLHLVSLIPIDTALKPLAYLSPEKIVLPKRQAFGHKGSYGHVLVIGGHADMGGAVIMSAEAAFHAGAGKVTVICHSKHHQAILSRSPNIMVRDINALDQDLIQQLLKQVDAVCFGMGLGRDQWAERIYQQWFDLLNQNTHLEVVLDADGLWFLAKYPKKLNTHVYATPHSGEAATLLGCTAAEIEQDRIAAIHQLQQKYAGQWVLKGAGSLILESELFICTQGNAGMGTGGMGDVLAGMIASLKAQFHEQIALHAIVSLHAQAGDLLAEKGMRGLQAHDMGKVICEVVNH</sequence>
<dbReference type="EC" id="4.2.1.136" evidence="17"/>
<comment type="similarity">
    <text evidence="3 18">In the N-terminal section; belongs to the NnrE/AIBP family.</text>
</comment>
<evidence type="ECO:0000256" key="18">
    <source>
        <dbReference type="PIRNR" id="PIRNR017184"/>
    </source>
</evidence>
<dbReference type="PROSITE" id="PS01050">
    <property type="entry name" value="YJEF_C_2"/>
    <property type="match status" value="1"/>
</dbReference>
<evidence type="ECO:0000256" key="15">
    <source>
        <dbReference type="ARBA" id="ARBA00048238"/>
    </source>
</evidence>
<keyword evidence="13" id="KW-0511">Multifunctional enzyme</keyword>
<comment type="catalytic activity">
    <reaction evidence="15 17 18">
        <text>(6S)-NADHX + ADP = AMP + phosphate + NADH + H(+)</text>
        <dbReference type="Rhea" id="RHEA:32223"/>
        <dbReference type="ChEBI" id="CHEBI:15378"/>
        <dbReference type="ChEBI" id="CHEBI:43474"/>
        <dbReference type="ChEBI" id="CHEBI:57945"/>
        <dbReference type="ChEBI" id="CHEBI:64074"/>
        <dbReference type="ChEBI" id="CHEBI:456215"/>
        <dbReference type="ChEBI" id="CHEBI:456216"/>
        <dbReference type="EC" id="4.2.1.136"/>
    </reaction>
</comment>
<evidence type="ECO:0000313" key="21">
    <source>
        <dbReference type="EMBL" id="KXZ68922.1"/>
    </source>
</evidence>
<dbReference type="AlphaFoldDB" id="A0A150HQM7"/>
<proteinExistence type="inferred from homology"/>
<comment type="subunit">
    <text evidence="17">Homotetramer.</text>
</comment>
<comment type="catalytic activity">
    <reaction evidence="16 17 18">
        <text>(6S)-NADPHX + ADP = AMP + phosphate + NADPH + H(+)</text>
        <dbReference type="Rhea" id="RHEA:32235"/>
        <dbReference type="ChEBI" id="CHEBI:15378"/>
        <dbReference type="ChEBI" id="CHEBI:43474"/>
        <dbReference type="ChEBI" id="CHEBI:57783"/>
        <dbReference type="ChEBI" id="CHEBI:64076"/>
        <dbReference type="ChEBI" id="CHEBI:456215"/>
        <dbReference type="ChEBI" id="CHEBI:456216"/>
        <dbReference type="EC" id="4.2.1.136"/>
    </reaction>
</comment>
<feature type="binding site" evidence="17">
    <location>
        <position position="397"/>
    </location>
    <ligand>
        <name>(6S)-NADPHX</name>
        <dbReference type="ChEBI" id="CHEBI:64076"/>
    </ligand>
</feature>
<dbReference type="InterPro" id="IPR000631">
    <property type="entry name" value="CARKD"/>
</dbReference>
<comment type="function">
    <text evidence="14 18">Bifunctional enzyme that catalyzes the epimerization of the S- and R-forms of NAD(P)HX and the dehydration of the S-form of NAD(P)HX at the expense of ADP, which is converted to AMP. This allows the repair of both epimers of NAD(P)HX, a damaged form of NAD(P)H that is a result of enzymatic or heat-dependent hydration.</text>
</comment>
<comment type="cofactor">
    <cofactor evidence="18">
        <name>K(+)</name>
        <dbReference type="ChEBI" id="CHEBI:29103"/>
    </cofactor>
    <text evidence="18">Binds 1 potassium ion per subunit.</text>
</comment>
<evidence type="ECO:0000256" key="17">
    <source>
        <dbReference type="HAMAP-Rule" id="MF_01965"/>
    </source>
</evidence>
<evidence type="ECO:0000256" key="12">
    <source>
        <dbReference type="ARBA" id="ARBA00023239"/>
    </source>
</evidence>
<dbReference type="PATRIC" id="fig|52133.18.peg.1787"/>
<evidence type="ECO:0000256" key="6">
    <source>
        <dbReference type="ARBA" id="ARBA00022741"/>
    </source>
</evidence>
<comment type="similarity">
    <text evidence="17">Belongs to the NnrD/CARKD family.</text>
</comment>
<keyword evidence="5 18" id="KW-0479">Metal-binding</keyword>
<dbReference type="PANTHER" id="PTHR12592">
    <property type="entry name" value="ATP-DEPENDENT (S)-NAD(P)H-HYDRATE DEHYDRATASE FAMILY MEMBER"/>
    <property type="match status" value="1"/>
</dbReference>
<feature type="domain" description="YjeF C-terminal" evidence="19">
    <location>
        <begin position="247"/>
        <end position="518"/>
    </location>
</feature>
<dbReference type="GO" id="GO:0052856">
    <property type="term" value="F:NAD(P)HX epimerase activity"/>
    <property type="evidence" value="ECO:0007669"/>
    <property type="project" value="UniProtKB-EC"/>
</dbReference>
<dbReference type="NCBIfam" id="TIGR00197">
    <property type="entry name" value="yjeF_nterm"/>
    <property type="match status" value="1"/>
</dbReference>